<evidence type="ECO:0000313" key="1">
    <source>
        <dbReference type="EMBL" id="GEP42483.1"/>
    </source>
</evidence>
<dbReference type="AlphaFoldDB" id="A0A512M6Y7"/>
<reference evidence="1 2" key="1">
    <citation type="submission" date="2019-07" db="EMBL/GenBank/DDBJ databases">
        <title>Whole genome shotgun sequence of Brevifollis gellanilyticus NBRC 108608.</title>
        <authorList>
            <person name="Hosoyama A."/>
            <person name="Uohara A."/>
            <person name="Ohji S."/>
            <person name="Ichikawa N."/>
        </authorList>
    </citation>
    <scope>NUCLEOTIDE SEQUENCE [LARGE SCALE GENOMIC DNA]</scope>
    <source>
        <strain evidence="1 2">NBRC 108608</strain>
    </source>
</reference>
<name>A0A512M6Y7_9BACT</name>
<dbReference type="InterPro" id="IPR036736">
    <property type="entry name" value="ACP-like_sf"/>
</dbReference>
<dbReference type="EMBL" id="BKAG01000010">
    <property type="protein sequence ID" value="GEP42483.1"/>
    <property type="molecule type" value="Genomic_DNA"/>
</dbReference>
<dbReference type="Proteomes" id="UP000321577">
    <property type="component" value="Unassembled WGS sequence"/>
</dbReference>
<protein>
    <submittedName>
        <fullName evidence="1">Acyl carrier protein</fullName>
    </submittedName>
</protein>
<comment type="caution">
    <text evidence="1">The sequence shown here is derived from an EMBL/GenBank/DDBJ whole genome shotgun (WGS) entry which is preliminary data.</text>
</comment>
<organism evidence="1 2">
    <name type="scientific">Brevifollis gellanilyticus</name>
    <dbReference type="NCBI Taxonomy" id="748831"/>
    <lineage>
        <taxon>Bacteria</taxon>
        <taxon>Pseudomonadati</taxon>
        <taxon>Verrucomicrobiota</taxon>
        <taxon>Verrucomicrobiia</taxon>
        <taxon>Verrucomicrobiales</taxon>
        <taxon>Verrucomicrobiaceae</taxon>
    </lineage>
</organism>
<keyword evidence="2" id="KW-1185">Reference proteome</keyword>
<dbReference type="OrthoDB" id="9811033at2"/>
<gene>
    <name evidence="1" type="ORF">BGE01nite_17740</name>
</gene>
<evidence type="ECO:0000313" key="2">
    <source>
        <dbReference type="Proteomes" id="UP000321577"/>
    </source>
</evidence>
<dbReference type="RefSeq" id="WP_146850081.1">
    <property type="nucleotide sequence ID" value="NZ_BKAG01000010.1"/>
</dbReference>
<accession>A0A512M6Y7</accession>
<sequence>MRSDLLTRVTPVFRNNFNAPDLVLNETMTAKDVEGWDSFAHINLIMALEDTFNVRFETSELGQIGCVGDLLTLLESKGV</sequence>
<dbReference type="SUPFAM" id="SSF47336">
    <property type="entry name" value="ACP-like"/>
    <property type="match status" value="1"/>
</dbReference>
<proteinExistence type="predicted"/>
<dbReference type="Gene3D" id="1.10.1200.10">
    <property type="entry name" value="ACP-like"/>
    <property type="match status" value="1"/>
</dbReference>